<dbReference type="GO" id="GO:0015562">
    <property type="term" value="F:efflux transmembrane transporter activity"/>
    <property type="evidence" value="ECO:0007669"/>
    <property type="project" value="TreeGrafter"/>
</dbReference>
<dbReference type="STRING" id="1178482.AR456_17980"/>
<proteinExistence type="inferred from homology"/>
<feature type="domain" description="CzcB-like barrel-sandwich hybrid" evidence="3">
    <location>
        <begin position="61"/>
        <end position="178"/>
    </location>
</feature>
<dbReference type="NCBIfam" id="TIGR01730">
    <property type="entry name" value="RND_mfp"/>
    <property type="match status" value="1"/>
</dbReference>
<evidence type="ECO:0000313" key="5">
    <source>
        <dbReference type="Proteomes" id="UP000019113"/>
    </source>
</evidence>
<dbReference type="Gene3D" id="2.40.50.100">
    <property type="match status" value="1"/>
</dbReference>
<dbReference type="Gene3D" id="2.40.30.170">
    <property type="match status" value="1"/>
</dbReference>
<dbReference type="AlphaFoldDB" id="W1NAY4"/>
<dbReference type="Gene3D" id="2.40.420.20">
    <property type="match status" value="1"/>
</dbReference>
<keyword evidence="2" id="KW-0732">Signal</keyword>
<dbReference type="Pfam" id="PF25973">
    <property type="entry name" value="BSH_CzcB"/>
    <property type="match status" value="1"/>
</dbReference>
<dbReference type="PANTHER" id="PTHR30469">
    <property type="entry name" value="MULTIDRUG RESISTANCE PROTEIN MDTA"/>
    <property type="match status" value="1"/>
</dbReference>
<dbReference type="PANTHER" id="PTHR30469:SF20">
    <property type="entry name" value="EFFLUX RND TRANSPORTER PERIPLASMIC ADAPTOR SUBUNIT"/>
    <property type="match status" value="1"/>
</dbReference>
<evidence type="ECO:0000256" key="1">
    <source>
        <dbReference type="ARBA" id="ARBA00009477"/>
    </source>
</evidence>
<dbReference type="InterPro" id="IPR006143">
    <property type="entry name" value="RND_pump_MFP"/>
</dbReference>
<evidence type="ECO:0000256" key="2">
    <source>
        <dbReference type="SAM" id="SignalP"/>
    </source>
</evidence>
<reference evidence="4 5" key="1">
    <citation type="submission" date="2013-08" db="EMBL/GenBank/DDBJ databases">
        <title>draft genome of Halomonas huanghegensis, strain BJGMM-B45T.</title>
        <authorList>
            <person name="Miao C."/>
            <person name="Wan Y."/>
            <person name="Jin W."/>
        </authorList>
    </citation>
    <scope>NUCLEOTIDE SEQUENCE [LARGE SCALE GENOMIC DNA]</scope>
    <source>
        <strain evidence="4 5">BJGMM-B45</strain>
    </source>
</reference>
<feature type="chain" id="PRO_5004806474" description="CzcB-like barrel-sandwich hybrid domain-containing protein" evidence="2">
    <location>
        <begin position="20"/>
        <end position="369"/>
    </location>
</feature>
<keyword evidence="5" id="KW-1185">Reference proteome</keyword>
<dbReference type="SUPFAM" id="SSF111369">
    <property type="entry name" value="HlyD-like secretion proteins"/>
    <property type="match status" value="1"/>
</dbReference>
<dbReference type="InterPro" id="IPR058647">
    <property type="entry name" value="BSH_CzcB-like"/>
</dbReference>
<dbReference type="GO" id="GO:1990281">
    <property type="term" value="C:efflux pump complex"/>
    <property type="evidence" value="ECO:0007669"/>
    <property type="project" value="TreeGrafter"/>
</dbReference>
<comment type="similarity">
    <text evidence="1">Belongs to the membrane fusion protein (MFP) (TC 8.A.1) family.</text>
</comment>
<dbReference type="Proteomes" id="UP000019113">
    <property type="component" value="Unassembled WGS sequence"/>
</dbReference>
<organism evidence="4 5">
    <name type="scientific">Halomonas huangheensis</name>
    <dbReference type="NCBI Taxonomy" id="1178482"/>
    <lineage>
        <taxon>Bacteria</taxon>
        <taxon>Pseudomonadati</taxon>
        <taxon>Pseudomonadota</taxon>
        <taxon>Gammaproteobacteria</taxon>
        <taxon>Oceanospirillales</taxon>
        <taxon>Halomonadaceae</taxon>
        <taxon>Halomonas</taxon>
    </lineage>
</organism>
<sequence length="369" mass="40247">MSLVIISLASVSLAGCSEAAPPLEKQQVFPVKLITLDAGGEASLLRYPGEVKASERSDLSFRVGGELQELAVNAGDEVQAGDVIARLDQRDARSQVNNARSSFELAAATHERMRVSLERNAISRSRYDEARAEYLSAQANLAQAEDQLSYTVLRAPFDGVIASVPVDNYQVVGAQQTVAVLQQPGSIDVTFQLPEQQVRRIDKQRAEEVRESGTEVVWIEFSNDGRRYPAHYREHDSSVSEGSLSYEVTLTLPEPDDITVLSGMSATVLMDIQALTGEQVRPWRVPVTAVTARNEAPDQALVWRYIPDDSSDPRSPGQVEPVAVTPGRITGQGILVEGDLAVGDRLVAAGSQALREDTRVQPWRKEEGL</sequence>
<name>W1NAY4_9GAMM</name>
<accession>W1NAY4</accession>
<comment type="caution">
    <text evidence="4">The sequence shown here is derived from an EMBL/GenBank/DDBJ whole genome shotgun (WGS) entry which is preliminary data.</text>
</comment>
<evidence type="ECO:0000313" key="4">
    <source>
        <dbReference type="EMBL" id="ERL52095.1"/>
    </source>
</evidence>
<feature type="signal peptide" evidence="2">
    <location>
        <begin position="1"/>
        <end position="19"/>
    </location>
</feature>
<protein>
    <recommendedName>
        <fullName evidence="3">CzcB-like barrel-sandwich hybrid domain-containing protein</fullName>
    </recommendedName>
</protein>
<dbReference type="eggNOG" id="COG0845">
    <property type="taxonomic scope" value="Bacteria"/>
</dbReference>
<dbReference type="Gene3D" id="1.10.287.470">
    <property type="entry name" value="Helix hairpin bin"/>
    <property type="match status" value="1"/>
</dbReference>
<dbReference type="RefSeq" id="WP_021817927.1">
    <property type="nucleotide sequence ID" value="NZ_AVBC01000019.1"/>
</dbReference>
<evidence type="ECO:0000259" key="3">
    <source>
        <dbReference type="Pfam" id="PF25973"/>
    </source>
</evidence>
<gene>
    <name evidence="4" type="ORF">BJB45_09020</name>
</gene>
<dbReference type="PATRIC" id="fig|1178482.3.peg.966"/>
<dbReference type="EMBL" id="AVBC01000019">
    <property type="protein sequence ID" value="ERL52095.1"/>
    <property type="molecule type" value="Genomic_DNA"/>
</dbReference>